<reference evidence="3 4" key="1">
    <citation type="submission" date="2017-06" db="EMBL/GenBank/DDBJ databases">
        <title>Neisseria chenwenguii sp. nov., isolated from the intestinal contents of Tibetan Plateau Pika in Yushu, Qinghai Province, China.</title>
        <authorList>
            <person name="Zhang G."/>
        </authorList>
    </citation>
    <scope>NUCLEOTIDE SEQUENCE [LARGE SCALE GENOMIC DNA]</scope>
    <source>
        <strain evidence="3 4">10023</strain>
    </source>
</reference>
<dbReference type="PROSITE" id="PS51257">
    <property type="entry name" value="PROKAR_LIPOPROTEIN"/>
    <property type="match status" value="1"/>
</dbReference>
<keyword evidence="4" id="KW-1185">Reference proteome</keyword>
<feature type="signal peptide" evidence="2">
    <location>
        <begin position="1"/>
        <end position="24"/>
    </location>
</feature>
<sequence>MKKVLFAIAAAGLMLTACSSTKKAEEAQAPAAPQLTVEQAMQQCQTSAQDKVAFEACMRDKGFQPAAQAQQPAVASEPVAAPDAAAAATEQPVKAKASKAKKSKKSKKSKK</sequence>
<dbReference type="KEGG" id="nei:BG910_09755"/>
<evidence type="ECO:0000313" key="3">
    <source>
        <dbReference type="EMBL" id="ASK27971.1"/>
    </source>
</evidence>
<evidence type="ECO:0000256" key="2">
    <source>
        <dbReference type="SAM" id="SignalP"/>
    </source>
</evidence>
<feature type="chain" id="PRO_5012962543" evidence="2">
    <location>
        <begin position="25"/>
        <end position="111"/>
    </location>
</feature>
<proteinExistence type="predicted"/>
<gene>
    <name evidence="3" type="ORF">BG910_09755</name>
</gene>
<dbReference type="RefSeq" id="WP_089036663.1">
    <property type="nucleotide sequence ID" value="NZ_CP022278.1"/>
</dbReference>
<feature type="region of interest" description="Disordered" evidence="1">
    <location>
        <begin position="65"/>
        <end position="111"/>
    </location>
</feature>
<protein>
    <submittedName>
        <fullName evidence="3">Uncharacterized protein</fullName>
    </submittedName>
</protein>
<evidence type="ECO:0000256" key="1">
    <source>
        <dbReference type="SAM" id="MobiDB-lite"/>
    </source>
</evidence>
<name>A0A220S399_9NEIS</name>
<accession>A0A220S399</accession>
<dbReference type="AlphaFoldDB" id="A0A220S399"/>
<organism evidence="3 4">
    <name type="scientific">Neisseria chenwenguii</name>
    <dbReference type="NCBI Taxonomy" id="1853278"/>
    <lineage>
        <taxon>Bacteria</taxon>
        <taxon>Pseudomonadati</taxon>
        <taxon>Pseudomonadota</taxon>
        <taxon>Betaproteobacteria</taxon>
        <taxon>Neisseriales</taxon>
        <taxon>Neisseriaceae</taxon>
        <taxon>Neisseria</taxon>
    </lineage>
</organism>
<dbReference type="Proteomes" id="UP000198238">
    <property type="component" value="Chromosome"/>
</dbReference>
<dbReference type="EMBL" id="CP022278">
    <property type="protein sequence ID" value="ASK27971.1"/>
    <property type="molecule type" value="Genomic_DNA"/>
</dbReference>
<keyword evidence="2" id="KW-0732">Signal</keyword>
<feature type="compositionally biased region" description="Low complexity" evidence="1">
    <location>
        <begin position="65"/>
        <end position="95"/>
    </location>
</feature>
<feature type="compositionally biased region" description="Basic residues" evidence="1">
    <location>
        <begin position="96"/>
        <end position="111"/>
    </location>
</feature>
<evidence type="ECO:0000313" key="4">
    <source>
        <dbReference type="Proteomes" id="UP000198238"/>
    </source>
</evidence>